<dbReference type="eggNOG" id="COG3307">
    <property type="taxonomic scope" value="Bacteria"/>
</dbReference>
<proteinExistence type="predicted"/>
<dbReference type="PANTHER" id="PTHR37422">
    <property type="entry name" value="TEICHURONIC ACID BIOSYNTHESIS PROTEIN TUAE"/>
    <property type="match status" value="1"/>
</dbReference>
<evidence type="ECO:0000256" key="3">
    <source>
        <dbReference type="ARBA" id="ARBA00022989"/>
    </source>
</evidence>
<dbReference type="EMBL" id="CP001997">
    <property type="protein sequence ID" value="ADE57602.1"/>
    <property type="molecule type" value="Genomic_DNA"/>
</dbReference>
<evidence type="ECO:0000256" key="1">
    <source>
        <dbReference type="ARBA" id="ARBA00004141"/>
    </source>
</evidence>
<dbReference type="HOGENOM" id="CLU_672557_0_0_0"/>
<protein>
    <submittedName>
        <fullName evidence="7">O-antigen polymerase</fullName>
    </submittedName>
</protein>
<keyword evidence="4 5" id="KW-0472">Membrane</keyword>
<dbReference type="PANTHER" id="PTHR37422:SF17">
    <property type="entry name" value="O-ANTIGEN LIGASE"/>
    <property type="match status" value="1"/>
</dbReference>
<feature type="transmembrane region" description="Helical" evidence="5">
    <location>
        <begin position="112"/>
        <end position="129"/>
    </location>
</feature>
<reference evidence="7 8" key="1">
    <citation type="journal article" date="2010" name="Stand. Genomic Sci.">
        <title>Complete genome sequence of Aminobacterium colombiense type strain (ALA-1).</title>
        <authorList>
            <person name="Chertkov O."/>
            <person name="Sikorski J."/>
            <person name="Brambilla E."/>
            <person name="Lapidus A."/>
            <person name="Copeland A."/>
            <person name="Glavina Del Rio T."/>
            <person name="Nolan M."/>
            <person name="Lucas S."/>
            <person name="Tice H."/>
            <person name="Cheng J.F."/>
            <person name="Han C."/>
            <person name="Detter J.C."/>
            <person name="Bruce D."/>
            <person name="Tapia R."/>
            <person name="Goodwin L."/>
            <person name="Pitluck S."/>
            <person name="Liolios K."/>
            <person name="Ivanova N."/>
            <person name="Mavromatis K."/>
            <person name="Ovchinnikova G."/>
            <person name="Pati A."/>
            <person name="Chen A."/>
            <person name="Palaniappan K."/>
            <person name="Land M."/>
            <person name="Hauser L."/>
            <person name="Chang Y.J."/>
            <person name="Jeffries C.D."/>
            <person name="Spring S."/>
            <person name="Rohde M."/>
            <person name="Goker M."/>
            <person name="Bristow J."/>
            <person name="Eisen J.A."/>
            <person name="Markowitz V."/>
            <person name="Hugenholtz P."/>
            <person name="Kyrpides N.C."/>
            <person name="Klenk H.P."/>
        </authorList>
    </citation>
    <scope>NUCLEOTIDE SEQUENCE [LARGE SCALE GENOMIC DNA]</scope>
    <source>
        <strain evidence="8">DSM 12261 / ALA-1</strain>
    </source>
</reference>
<sequence>MVADRIIEFGFLWSLFWSPWGPVPRYLGWLLVFIGLALKAIKRESLPAVFDRSVSFVFIALLIWGGVVTWFAKNDFALWGRGYSMLVEFVFACWLAAYVLRKEKNVNRWVHVWYMTVIVTMAFSFFKIAQNPLGEGVFSNINSLGLYVCLIFPFALLYPGSANMVEKSHIKSFGYIAVSILVFIALIISFTTAAWMACVFSLFFLLYYSKRVRKITALFILIFICVALVGHVTADSTFKKVFHRFSKEVQQITSFHDISHLTTNRSDIWQVAYYMVKEKPITGWGWGRSREEFQEVKKRYVPENHIKEAPDAHNMYLNLLIYGGIPTLIGMLYLFGVALKKGFQRFKTGADKWRWLFLVCWVTILLILLYSIGGDVFSFRYKAAVLFWTVLGFSLQRENYGIES</sequence>
<keyword evidence="2 5" id="KW-0812">Transmembrane</keyword>
<evidence type="ECO:0000313" key="8">
    <source>
        <dbReference type="Proteomes" id="UP000002366"/>
    </source>
</evidence>
<name>D5EGC0_AMICL</name>
<evidence type="ECO:0000256" key="5">
    <source>
        <dbReference type="SAM" id="Phobius"/>
    </source>
</evidence>
<dbReference type="RefSeq" id="WP_013048865.1">
    <property type="nucleotide sequence ID" value="NC_014011.1"/>
</dbReference>
<feature type="transmembrane region" description="Helical" evidence="5">
    <location>
        <begin position="355"/>
        <end position="373"/>
    </location>
</feature>
<evidence type="ECO:0000313" key="7">
    <source>
        <dbReference type="EMBL" id="ADE57602.1"/>
    </source>
</evidence>
<dbReference type="STRING" id="572547.Amico_1485"/>
<comment type="subcellular location">
    <subcellularLocation>
        <location evidence="1">Membrane</location>
        <topology evidence="1">Multi-pass membrane protein</topology>
    </subcellularLocation>
</comment>
<evidence type="ECO:0000256" key="4">
    <source>
        <dbReference type="ARBA" id="ARBA00023136"/>
    </source>
</evidence>
<evidence type="ECO:0000259" key="6">
    <source>
        <dbReference type="Pfam" id="PF04932"/>
    </source>
</evidence>
<dbReference type="InterPro" id="IPR051533">
    <property type="entry name" value="WaaL-like"/>
</dbReference>
<dbReference type="Pfam" id="PF04932">
    <property type="entry name" value="Wzy_C"/>
    <property type="match status" value="1"/>
</dbReference>
<feature type="transmembrane region" description="Helical" evidence="5">
    <location>
        <begin position="23"/>
        <end position="41"/>
    </location>
</feature>
<feature type="transmembrane region" description="Helical" evidence="5">
    <location>
        <begin position="315"/>
        <end position="335"/>
    </location>
</feature>
<evidence type="ECO:0000256" key="2">
    <source>
        <dbReference type="ARBA" id="ARBA00022692"/>
    </source>
</evidence>
<feature type="transmembrane region" description="Helical" evidence="5">
    <location>
        <begin position="53"/>
        <end position="72"/>
    </location>
</feature>
<accession>D5EGC0</accession>
<dbReference type="Proteomes" id="UP000002366">
    <property type="component" value="Chromosome"/>
</dbReference>
<dbReference type="InterPro" id="IPR007016">
    <property type="entry name" value="O-antigen_ligase-rel_domated"/>
</dbReference>
<keyword evidence="3 5" id="KW-1133">Transmembrane helix</keyword>
<feature type="domain" description="O-antigen ligase-related" evidence="6">
    <location>
        <begin position="178"/>
        <end position="331"/>
    </location>
</feature>
<gene>
    <name evidence="7" type="ordered locus">Amico_1485</name>
</gene>
<feature type="transmembrane region" description="Helical" evidence="5">
    <location>
        <begin position="141"/>
        <end position="158"/>
    </location>
</feature>
<dbReference type="GO" id="GO:0016020">
    <property type="term" value="C:membrane"/>
    <property type="evidence" value="ECO:0007669"/>
    <property type="project" value="UniProtKB-SubCell"/>
</dbReference>
<organism evidence="7 8">
    <name type="scientific">Aminobacterium colombiense (strain DSM 12261 / ALA-1)</name>
    <dbReference type="NCBI Taxonomy" id="572547"/>
    <lineage>
        <taxon>Bacteria</taxon>
        <taxon>Thermotogati</taxon>
        <taxon>Synergistota</taxon>
        <taxon>Synergistia</taxon>
        <taxon>Synergistales</taxon>
        <taxon>Aminobacteriaceae</taxon>
        <taxon>Aminobacterium</taxon>
    </lineage>
</organism>
<feature type="transmembrane region" description="Helical" evidence="5">
    <location>
        <begin position="170"/>
        <end position="187"/>
    </location>
</feature>
<feature type="transmembrane region" description="Helical" evidence="5">
    <location>
        <begin position="215"/>
        <end position="234"/>
    </location>
</feature>
<dbReference type="OrthoDB" id="4448at2"/>
<dbReference type="AlphaFoldDB" id="D5EGC0"/>
<feature type="transmembrane region" description="Helical" evidence="5">
    <location>
        <begin position="78"/>
        <end position="100"/>
    </location>
</feature>
<keyword evidence="8" id="KW-1185">Reference proteome</keyword>
<dbReference type="KEGG" id="aco:Amico_1485"/>